<dbReference type="PANTHER" id="PTHR24123:SF33">
    <property type="entry name" value="PROTEIN HOS4"/>
    <property type="match status" value="1"/>
</dbReference>
<dbReference type="EMBL" id="CAXIXY010000003">
    <property type="protein sequence ID" value="CAL2077855.1"/>
    <property type="molecule type" value="Genomic_DNA"/>
</dbReference>
<evidence type="ECO:0000313" key="5">
    <source>
        <dbReference type="Proteomes" id="UP001497416"/>
    </source>
</evidence>
<feature type="repeat" description="ANK" evidence="3">
    <location>
        <begin position="268"/>
        <end position="301"/>
    </location>
</feature>
<evidence type="ECO:0000256" key="3">
    <source>
        <dbReference type="PROSITE-ProRule" id="PRU00023"/>
    </source>
</evidence>
<evidence type="ECO:0000256" key="2">
    <source>
        <dbReference type="ARBA" id="ARBA00023043"/>
    </source>
</evidence>
<dbReference type="RefSeq" id="WP_348710221.1">
    <property type="nucleotide sequence ID" value="NZ_CAXIXY010000003.1"/>
</dbReference>
<gene>
    <name evidence="4" type="ORF">T190607A01A_10599</name>
</gene>
<keyword evidence="5" id="KW-1185">Reference proteome</keyword>
<dbReference type="InterPro" id="IPR036770">
    <property type="entry name" value="Ankyrin_rpt-contain_sf"/>
</dbReference>
<feature type="repeat" description="ANK" evidence="3">
    <location>
        <begin position="197"/>
        <end position="229"/>
    </location>
</feature>
<evidence type="ECO:0000313" key="4">
    <source>
        <dbReference type="EMBL" id="CAL2077855.1"/>
    </source>
</evidence>
<dbReference type="InterPro" id="IPR002110">
    <property type="entry name" value="Ankyrin_rpt"/>
</dbReference>
<dbReference type="InterPro" id="IPR051165">
    <property type="entry name" value="Multifunctional_ANK_Repeat"/>
</dbReference>
<feature type="repeat" description="ANK" evidence="3">
    <location>
        <begin position="440"/>
        <end position="473"/>
    </location>
</feature>
<dbReference type="Pfam" id="PF12796">
    <property type="entry name" value="Ank_2"/>
    <property type="match status" value="3"/>
</dbReference>
<feature type="repeat" description="ANK" evidence="3">
    <location>
        <begin position="127"/>
        <end position="161"/>
    </location>
</feature>
<evidence type="ECO:0000256" key="1">
    <source>
        <dbReference type="ARBA" id="ARBA00022737"/>
    </source>
</evidence>
<proteinExistence type="predicted"/>
<feature type="repeat" description="ANK" evidence="3">
    <location>
        <begin position="302"/>
        <end position="334"/>
    </location>
</feature>
<sequence>MKVKSVLFFVFVSMLLQAQKSKNIFLERSFWKSKPTLALVKQKIAEGNDPTQLNKHSFDAIAYGLLEKSDVVSDDIIKYLLTIEGNGVNKITHDGRTYIFWAAYTNRVELMKYLVSKGAKTDIIDSHGYSVLNFAATAGQTNTKLYDYLISKGANPKIEKSKSGANALLLVIPSLKNLDLVDYFVSKGLKLTDTDYKGNGAVNYAAKKGNRTIIDLLIKRGLPFKELNKNGGNAMIMATQGGRRGYNSLEFFKYLEGLGVQANIRNKQGLTPLHNLGYSNKDIESIQYFIQKGTDVNSKNEEGNTALMNASSRNSLAIIKLLRKHTKDINEVNTKGQSALTRAMRNTPQVVKYLLEQNANVSVKDKKGNNLGYYLALTYSSKKEGEFTSKIQLLKERGFDFTTPQKDGNTLLHLAADKGDVSLLKFLKAFNIDINAKNNEGVTALQKAVMVAKNPKIIEYLLRQGADKSVTTSFDETVLDLAKENEQLSKFDLSFLK</sequence>
<dbReference type="PROSITE" id="PS50088">
    <property type="entry name" value="ANK_REPEAT"/>
    <property type="match status" value="7"/>
</dbReference>
<name>A0ABM9NSZ5_9FLAO</name>
<keyword evidence="1" id="KW-0677">Repeat</keyword>
<dbReference type="Proteomes" id="UP001497416">
    <property type="component" value="Unassembled WGS sequence"/>
</dbReference>
<organism evidence="4 5">
    <name type="scientific">Tenacibaculum platacis</name>
    <dbReference type="NCBI Taxonomy" id="3137852"/>
    <lineage>
        <taxon>Bacteria</taxon>
        <taxon>Pseudomonadati</taxon>
        <taxon>Bacteroidota</taxon>
        <taxon>Flavobacteriia</taxon>
        <taxon>Flavobacteriales</taxon>
        <taxon>Flavobacteriaceae</taxon>
        <taxon>Tenacibaculum</taxon>
    </lineage>
</organism>
<dbReference type="Gene3D" id="1.25.40.20">
    <property type="entry name" value="Ankyrin repeat-containing domain"/>
    <property type="match status" value="2"/>
</dbReference>
<dbReference type="SMART" id="SM00248">
    <property type="entry name" value="ANK"/>
    <property type="match status" value="9"/>
</dbReference>
<dbReference type="PRINTS" id="PR01415">
    <property type="entry name" value="ANKYRIN"/>
</dbReference>
<dbReference type="SUPFAM" id="SSF48403">
    <property type="entry name" value="Ankyrin repeat"/>
    <property type="match status" value="2"/>
</dbReference>
<reference evidence="4 5" key="1">
    <citation type="submission" date="2024-05" db="EMBL/GenBank/DDBJ databases">
        <authorList>
            <person name="Duchaud E."/>
        </authorList>
    </citation>
    <scope>NUCLEOTIDE SEQUENCE [LARGE SCALE GENOMIC DNA]</scope>
    <source>
        <strain evidence="4">Ena-SAMPLE-TAB-13-05-2024-13:56:06:370-140302</strain>
    </source>
</reference>
<dbReference type="PANTHER" id="PTHR24123">
    <property type="entry name" value="ANKYRIN REPEAT-CONTAINING"/>
    <property type="match status" value="1"/>
</dbReference>
<feature type="repeat" description="ANK" evidence="3">
    <location>
        <begin position="94"/>
        <end position="126"/>
    </location>
</feature>
<accession>A0ABM9NSZ5</accession>
<comment type="caution">
    <text evidence="4">The sequence shown here is derived from an EMBL/GenBank/DDBJ whole genome shotgun (WGS) entry which is preliminary data.</text>
</comment>
<keyword evidence="2 3" id="KW-0040">ANK repeat</keyword>
<dbReference type="PROSITE" id="PS50297">
    <property type="entry name" value="ANK_REP_REGION"/>
    <property type="match status" value="3"/>
</dbReference>
<feature type="repeat" description="ANK" evidence="3">
    <location>
        <begin position="407"/>
        <end position="439"/>
    </location>
</feature>
<protein>
    <submittedName>
        <fullName evidence="4">ANK_REP_REGION domain-containing protein</fullName>
    </submittedName>
</protein>